<dbReference type="InterPro" id="IPR039424">
    <property type="entry name" value="SBP_5"/>
</dbReference>
<keyword evidence="5" id="KW-0571">Peptide transport</keyword>
<keyword evidence="3" id="KW-0813">Transport</keyword>
<comment type="subcellular location">
    <subcellularLocation>
        <location evidence="1">Cell envelope</location>
    </subcellularLocation>
</comment>
<dbReference type="PROSITE" id="PS51257">
    <property type="entry name" value="PROKAR_LIPOPROTEIN"/>
    <property type="match status" value="1"/>
</dbReference>
<dbReference type="GO" id="GO:0015833">
    <property type="term" value="P:peptide transport"/>
    <property type="evidence" value="ECO:0007669"/>
    <property type="project" value="UniProtKB-KW"/>
</dbReference>
<evidence type="ECO:0000256" key="4">
    <source>
        <dbReference type="ARBA" id="ARBA00022729"/>
    </source>
</evidence>
<dbReference type="InterPro" id="IPR000914">
    <property type="entry name" value="SBP_5_dom"/>
</dbReference>
<evidence type="ECO:0000256" key="3">
    <source>
        <dbReference type="ARBA" id="ARBA00022448"/>
    </source>
</evidence>
<dbReference type="PANTHER" id="PTHR30290:SF10">
    <property type="entry name" value="PERIPLASMIC OLIGOPEPTIDE-BINDING PROTEIN-RELATED"/>
    <property type="match status" value="1"/>
</dbReference>
<name>A0A5C6MBC4_9LACO</name>
<feature type="signal peptide" evidence="6">
    <location>
        <begin position="1"/>
        <end position="18"/>
    </location>
</feature>
<evidence type="ECO:0000256" key="6">
    <source>
        <dbReference type="SAM" id="SignalP"/>
    </source>
</evidence>
<keyword evidence="4 6" id="KW-0732">Signal</keyword>
<dbReference type="FunFam" id="3.90.76.10:FF:000001">
    <property type="entry name" value="Oligopeptide ABC transporter substrate-binding protein"/>
    <property type="match status" value="1"/>
</dbReference>
<dbReference type="GO" id="GO:0030288">
    <property type="term" value="C:outer membrane-bounded periplasmic space"/>
    <property type="evidence" value="ECO:0007669"/>
    <property type="project" value="UniProtKB-ARBA"/>
</dbReference>
<dbReference type="Gene3D" id="3.90.76.10">
    <property type="entry name" value="Dipeptide-binding Protein, Domain 1"/>
    <property type="match status" value="1"/>
</dbReference>
<dbReference type="Gene3D" id="3.40.190.10">
    <property type="entry name" value="Periplasmic binding protein-like II"/>
    <property type="match status" value="1"/>
</dbReference>
<gene>
    <name evidence="8" type="ORF">LABALGLTS371_03010</name>
</gene>
<comment type="similarity">
    <text evidence="2">Belongs to the bacterial solute-binding protein 5 family.</text>
</comment>
<dbReference type="InterPro" id="IPR030678">
    <property type="entry name" value="Peptide/Ni-bd"/>
</dbReference>
<reference evidence="8 9" key="1">
    <citation type="submission" date="2019-04" db="EMBL/GenBank/DDBJ databases">
        <title>In vitro growth and metabolic characteristics of meat-borne Lactobacillus algidus strains.</title>
        <authorList>
            <person name="Sade E."/>
            <person name="Per J."/>
            <person name="Tytti H."/>
            <person name="Johanna B.K."/>
        </authorList>
    </citation>
    <scope>NUCLEOTIDE SEQUENCE [LARGE SCALE GENOMIC DNA]</scope>
    <source>
        <strain evidence="8 9">LTS37-1</strain>
    </source>
</reference>
<feature type="chain" id="PRO_5039714570" evidence="6">
    <location>
        <begin position="19"/>
        <end position="533"/>
    </location>
</feature>
<dbReference type="CDD" id="cd08504">
    <property type="entry name" value="PBP2_OppA"/>
    <property type="match status" value="1"/>
</dbReference>
<dbReference type="FunFam" id="3.10.105.10:FF:000001">
    <property type="entry name" value="Oligopeptide ABC transporter, oligopeptide-binding protein"/>
    <property type="match status" value="1"/>
</dbReference>
<dbReference type="GO" id="GO:1904680">
    <property type="term" value="F:peptide transmembrane transporter activity"/>
    <property type="evidence" value="ECO:0007669"/>
    <property type="project" value="TreeGrafter"/>
</dbReference>
<evidence type="ECO:0000313" key="9">
    <source>
        <dbReference type="Proteomes" id="UP000321659"/>
    </source>
</evidence>
<evidence type="ECO:0000313" key="8">
    <source>
        <dbReference type="EMBL" id="TWW12090.1"/>
    </source>
</evidence>
<dbReference type="PIRSF" id="PIRSF002741">
    <property type="entry name" value="MppA"/>
    <property type="match status" value="1"/>
</dbReference>
<dbReference type="EMBL" id="SRRQ01000001">
    <property type="protein sequence ID" value="TWW12090.1"/>
    <property type="molecule type" value="Genomic_DNA"/>
</dbReference>
<proteinExistence type="inferred from homology"/>
<dbReference type="RefSeq" id="WP_225428599.1">
    <property type="nucleotide sequence ID" value="NZ_JANXKU010000001.1"/>
</dbReference>
<evidence type="ECO:0000259" key="7">
    <source>
        <dbReference type="Pfam" id="PF00496"/>
    </source>
</evidence>
<evidence type="ECO:0000256" key="5">
    <source>
        <dbReference type="ARBA" id="ARBA00022856"/>
    </source>
</evidence>
<accession>A0A5C6MBC4</accession>
<dbReference type="GO" id="GO:0043190">
    <property type="term" value="C:ATP-binding cassette (ABC) transporter complex"/>
    <property type="evidence" value="ECO:0007669"/>
    <property type="project" value="InterPro"/>
</dbReference>
<comment type="caution">
    <text evidence="8">The sequence shown here is derived from an EMBL/GenBank/DDBJ whole genome shotgun (WGS) entry which is preliminary data.</text>
</comment>
<evidence type="ECO:0000256" key="2">
    <source>
        <dbReference type="ARBA" id="ARBA00005695"/>
    </source>
</evidence>
<dbReference type="Proteomes" id="UP000321659">
    <property type="component" value="Unassembled WGS sequence"/>
</dbReference>
<dbReference type="Gene3D" id="3.10.105.10">
    <property type="entry name" value="Dipeptide-binding Protein, Domain 3"/>
    <property type="match status" value="1"/>
</dbReference>
<feature type="domain" description="Solute-binding protein family 5" evidence="7">
    <location>
        <begin position="71"/>
        <end position="445"/>
    </location>
</feature>
<dbReference type="Pfam" id="PF00496">
    <property type="entry name" value="SBP_bac_5"/>
    <property type="match status" value="1"/>
</dbReference>
<dbReference type="PANTHER" id="PTHR30290">
    <property type="entry name" value="PERIPLASMIC BINDING COMPONENT OF ABC TRANSPORTER"/>
    <property type="match status" value="1"/>
</dbReference>
<dbReference type="SUPFAM" id="SSF53850">
    <property type="entry name" value="Periplasmic binding protein-like II"/>
    <property type="match status" value="1"/>
</dbReference>
<sequence>MRRKVALILSIMVLGVLAACGKTTTKVDSSLNVAVTDQLGTLDSTKYSDTFSVEAIQNVYEGLYTYNQKNKPVLAAAKSVTTNDAKTVYTYKLRDEKWSNGTAVTANDFVYAWQKLANPKTASPNSQRIDILKNGYDIRNGKMAVNKLGVKAIDKTTLEVTLAQPISYLPEVLTGAPFVPQNETYVKKQGDKYGTDSKHMIVNGPYKLTDWTGTNNKWSYVKNTNYWNAKLVKLTQVDVQVVKDGATAGKLYQTGKIDFSMLANDYVKQYKNEKGFATRKTPLIGYLGFNTKREATGNKHIRKALAIGFNKSSLASKILNDGSSELNGIVPANFVSNPVNGKDYRKEAGDLLAFNKKEAKAEWEKGLKEIGKKDLTIEILGSDTPEAKQVIEYLQAQLESNLPGLTINARNIPIKSRLAATTAYQFDVVYGTWTPDYADPINFISDGGAYHLSTDYKNAQYLKDLDQAKNDFATNPTKRWASLIDAEKQIVGEDAYMVPVFQGAMAYLLNPDIAGIHINPYGTTLFYRDMTIK</sequence>
<dbReference type="AlphaFoldDB" id="A0A5C6MBC4"/>
<evidence type="ECO:0000256" key="1">
    <source>
        <dbReference type="ARBA" id="ARBA00004196"/>
    </source>
</evidence>
<protein>
    <submittedName>
        <fullName evidence="8">Peptide ABC transporter substrate-binding protein</fullName>
    </submittedName>
</protein>
<organism evidence="8 9">
    <name type="scientific">Dellaglioa algida</name>
    <dbReference type="NCBI Taxonomy" id="105612"/>
    <lineage>
        <taxon>Bacteria</taxon>
        <taxon>Bacillati</taxon>
        <taxon>Bacillota</taxon>
        <taxon>Bacilli</taxon>
        <taxon>Lactobacillales</taxon>
        <taxon>Lactobacillaceae</taxon>
        <taxon>Dellaglioa</taxon>
    </lineage>
</organism>
<keyword evidence="5" id="KW-0653">Protein transport</keyword>